<dbReference type="InterPro" id="IPR037919">
    <property type="entry name" value="OGT"/>
</dbReference>
<feature type="repeat" description="TPR" evidence="10">
    <location>
        <begin position="299"/>
        <end position="332"/>
    </location>
</feature>
<dbReference type="FunFam" id="1.25.40.10:FF:000019">
    <property type="entry name" value="UDP-N-acetylglucosamine--peptide N-acetylglucosaminyltransferase 110 kDa subunit"/>
    <property type="match status" value="1"/>
</dbReference>
<feature type="domain" description="O-GlcNAc transferase C-terminal" evidence="11">
    <location>
        <begin position="491"/>
        <end position="1029"/>
    </location>
</feature>
<proteinExistence type="inferred from homology"/>
<dbReference type="Pfam" id="PF13844">
    <property type="entry name" value="Glyco_transf_41"/>
    <property type="match status" value="1"/>
</dbReference>
<dbReference type="Pfam" id="PF13432">
    <property type="entry name" value="TPR_16"/>
    <property type="match status" value="1"/>
</dbReference>
<dbReference type="InterPro" id="IPR029489">
    <property type="entry name" value="OGT/SEC/SPY_C"/>
</dbReference>
<dbReference type="SMART" id="SM00028">
    <property type="entry name" value="TPR"/>
    <property type="match status" value="13"/>
</dbReference>
<evidence type="ECO:0000256" key="8">
    <source>
        <dbReference type="ARBA" id="ARBA00022803"/>
    </source>
</evidence>
<comment type="similarity">
    <text evidence="2">Belongs to the glycosyltransferase 41 family. O-GlcNAc transferase subfamily.</text>
</comment>
<dbReference type="InterPro" id="IPR006597">
    <property type="entry name" value="Sel1-like"/>
</dbReference>
<dbReference type="InterPro" id="IPR011990">
    <property type="entry name" value="TPR-like_helical_dom_sf"/>
</dbReference>
<dbReference type="PROSITE" id="PS50293">
    <property type="entry name" value="TPR_REGION"/>
    <property type="match status" value="3"/>
</dbReference>
<keyword evidence="6" id="KW-0808">Transferase</keyword>
<accession>A0A0N4Z720</accession>
<dbReference type="EC" id="2.4.1.255" evidence="3"/>
<dbReference type="GO" id="GO:0009740">
    <property type="term" value="P:gibberellic acid mediated signaling pathway"/>
    <property type="evidence" value="ECO:0007669"/>
    <property type="project" value="UniProtKB-KW"/>
</dbReference>
<feature type="repeat" description="TPR" evidence="10">
    <location>
        <begin position="158"/>
        <end position="191"/>
    </location>
</feature>
<dbReference type="AlphaFoldDB" id="A0A0N4Z720"/>
<dbReference type="WBParaSite" id="PTRK_0000297400.1">
    <property type="protein sequence ID" value="PTRK_0000297400.1"/>
    <property type="gene ID" value="PTRK_0000297400"/>
</dbReference>
<evidence type="ECO:0000256" key="4">
    <source>
        <dbReference type="ARBA" id="ARBA00019143"/>
    </source>
</evidence>
<evidence type="ECO:0000313" key="13">
    <source>
        <dbReference type="WBParaSite" id="PTRK_0000297400.1"/>
    </source>
</evidence>
<name>A0A0N4Z720_PARTI</name>
<keyword evidence="9" id="KW-0939">Gibberellin signaling pathway</keyword>
<dbReference type="PANTHER" id="PTHR44366:SF1">
    <property type="entry name" value="UDP-N-ACETYLGLUCOSAMINE--PEPTIDE N-ACETYLGLUCOSAMINYLTRANSFERASE 110 KDA SUBUNIT"/>
    <property type="match status" value="1"/>
</dbReference>
<dbReference type="UniPathway" id="UPA00378"/>
<dbReference type="GO" id="GO:0006493">
    <property type="term" value="P:protein O-linked glycosylation"/>
    <property type="evidence" value="ECO:0007669"/>
    <property type="project" value="InterPro"/>
</dbReference>
<evidence type="ECO:0000313" key="12">
    <source>
        <dbReference type="Proteomes" id="UP000038045"/>
    </source>
</evidence>
<keyword evidence="5" id="KW-0328">Glycosyltransferase</keyword>
<feature type="repeat" description="TPR" evidence="10">
    <location>
        <begin position="469"/>
        <end position="502"/>
    </location>
</feature>
<dbReference type="PROSITE" id="PS50005">
    <property type="entry name" value="TPR"/>
    <property type="match status" value="9"/>
</dbReference>
<keyword evidence="12" id="KW-1185">Reference proteome</keyword>
<feature type="repeat" description="TPR" evidence="10">
    <location>
        <begin position="226"/>
        <end position="259"/>
    </location>
</feature>
<reference evidence="13" key="1">
    <citation type="submission" date="2017-02" db="UniProtKB">
        <authorList>
            <consortium name="WormBaseParasite"/>
        </authorList>
    </citation>
    <scope>IDENTIFICATION</scope>
</reference>
<sequence length="1064" mass="119230">MGPLNGGSSIIIAHPQLQAVNVTYNGGPNIPTVIPTLSNNMLVVESAGGSLGLTDLPTLKELAHRFYQSGDYNNAERQCLSVWQAEPSNVSVLLLLSSIYFQKKEYEKSLQFASIALTKNPSLAEAYCNLGNVFKERGQFKEAIENYQHAIELKSNFIDCYINLAAALVSKGDLEQAVIAYSTALQFNPTLYCVRNDLGNLLKAMGKTEEAKVCYLKAIETNPSFAVAWSNLGCVFSTQGEIWLAIHHFEKAISLDPKFVDAFINLGNVLKEARIFDRAVATYLRALDIQSTSHPSNNAVVYGNLACVYYEQGHLDLAIETYRRAIDLQPCYPDAYCNLANALKEKGFVEDAELTYLKALQLCPTHCDSKNNLANIKREQGKIEEAIALYRDALTTCPTFAAAHSNLASILQQQGKHQEAIYHFREAIKNSPLFPDAYSNMGNALKEMGDIASAVQCYTKAISIDGGFADAHSNLASIYKDTGNYPEAIKSYRTAMRLKVAIVADQLNKKRLPSVHPHHSMLYPLSHEQRKQIAERHAYLCWEKVQVYHKPPYNYPSRSSLRHGGRLKIGYVSSDFGNHPTSHLMQSVPGLHDRNKVEIYCFALSPNDGTNFRQKLTDEAEHFIDLSNLTCNASAADFINNLGIHILVNMNGYTKGARNEIFALKPAPIQVMWLGYPGTSGANYMDYIITDATTSPLELAYAYSEKLAYMPHTFFIGDHMFMLEHLKERVIVKDKSAPIYSDKDNVTVCNATNLEPLLSKIELIPKVIETEVPHGPENEVKKTEVKMQILEVPTTEPLKDMIERREIAANVEGVRVQNGLDTLSKTHMKAANGEEVPDTIIVSSRSQYNLPSNAIVYCNFNQLYKFDPKTMDCWIEILKKVPNSVLWLLRFPFHGEHNITKYCVDRGIEVSRIIFSNVAAKEEHVRRGQLADVFLDSSICNAHTTGMDVLWTGTPMVTMPMETFASRVAASQLMALGCPELIAKSRKEYVDIAVRLGTDVDYLNQIRAKVWKARTTSTLFNVKQYCTDLECLFSEMWRRYEEGLPVDHISASRQYSPSNTYESD</sequence>
<dbReference type="SUPFAM" id="SSF48452">
    <property type="entry name" value="TPR-like"/>
    <property type="match status" value="3"/>
</dbReference>
<dbReference type="SMART" id="SM00671">
    <property type="entry name" value="SEL1"/>
    <property type="match status" value="5"/>
</dbReference>
<evidence type="ECO:0000256" key="10">
    <source>
        <dbReference type="PROSITE-ProRule" id="PRU00339"/>
    </source>
</evidence>
<dbReference type="FunFam" id="3.40.50.2000:FF:000012">
    <property type="entry name" value="UDP-N-acetylglucosamine--peptide N-acetylglucosaminyltransferase 110 kDa subunit"/>
    <property type="match status" value="1"/>
</dbReference>
<dbReference type="Gene3D" id="1.25.40.10">
    <property type="entry name" value="Tetratricopeptide repeat domain"/>
    <property type="match status" value="2"/>
</dbReference>
<dbReference type="Gene3D" id="3.30.720.150">
    <property type="match status" value="1"/>
</dbReference>
<evidence type="ECO:0000259" key="11">
    <source>
        <dbReference type="Pfam" id="PF13844"/>
    </source>
</evidence>
<evidence type="ECO:0000256" key="5">
    <source>
        <dbReference type="ARBA" id="ARBA00022676"/>
    </source>
</evidence>
<evidence type="ECO:0000256" key="1">
    <source>
        <dbReference type="ARBA" id="ARBA00004922"/>
    </source>
</evidence>
<dbReference type="GO" id="GO:0097363">
    <property type="term" value="F:protein O-acetylglucosaminyltransferase activity"/>
    <property type="evidence" value="ECO:0007669"/>
    <property type="project" value="UniProtKB-EC"/>
</dbReference>
<feature type="repeat" description="TPR" evidence="10">
    <location>
        <begin position="124"/>
        <end position="157"/>
    </location>
</feature>
<feature type="repeat" description="TPR" evidence="10">
    <location>
        <begin position="435"/>
        <end position="468"/>
    </location>
</feature>
<evidence type="ECO:0000256" key="3">
    <source>
        <dbReference type="ARBA" id="ARBA00011970"/>
    </source>
</evidence>
<dbReference type="Pfam" id="PF00515">
    <property type="entry name" value="TPR_1"/>
    <property type="match status" value="3"/>
</dbReference>
<dbReference type="Gene3D" id="3.40.50.11380">
    <property type="match status" value="1"/>
</dbReference>
<feature type="repeat" description="TPR" evidence="10">
    <location>
        <begin position="260"/>
        <end position="293"/>
    </location>
</feature>
<organism evidence="12 13">
    <name type="scientific">Parastrongyloides trichosuri</name>
    <name type="common">Possum-specific nematode worm</name>
    <dbReference type="NCBI Taxonomy" id="131310"/>
    <lineage>
        <taxon>Eukaryota</taxon>
        <taxon>Metazoa</taxon>
        <taxon>Ecdysozoa</taxon>
        <taxon>Nematoda</taxon>
        <taxon>Chromadorea</taxon>
        <taxon>Rhabditida</taxon>
        <taxon>Tylenchina</taxon>
        <taxon>Panagrolaimomorpha</taxon>
        <taxon>Strongyloidoidea</taxon>
        <taxon>Strongyloididae</taxon>
        <taxon>Parastrongyloides</taxon>
    </lineage>
</organism>
<dbReference type="Pfam" id="PF13181">
    <property type="entry name" value="TPR_8"/>
    <property type="match status" value="2"/>
</dbReference>
<feature type="repeat" description="TPR" evidence="10">
    <location>
        <begin position="333"/>
        <end position="366"/>
    </location>
</feature>
<evidence type="ECO:0000256" key="2">
    <source>
        <dbReference type="ARBA" id="ARBA00005386"/>
    </source>
</evidence>
<evidence type="ECO:0000256" key="7">
    <source>
        <dbReference type="ARBA" id="ARBA00022737"/>
    </source>
</evidence>
<keyword evidence="8 10" id="KW-0802">TPR repeat</keyword>
<dbReference type="FunFam" id="3.40.50.11380:FF:000001">
    <property type="entry name" value="UDP-N-acetylglucosamine--peptide N-acetylglucosaminyltransferase 110 kDa subunit"/>
    <property type="match status" value="1"/>
</dbReference>
<dbReference type="InterPro" id="IPR019734">
    <property type="entry name" value="TPR_rpt"/>
</dbReference>
<dbReference type="Gene3D" id="3.40.50.2000">
    <property type="entry name" value="Glycogen Phosphorylase B"/>
    <property type="match status" value="1"/>
</dbReference>
<dbReference type="Pfam" id="PF13414">
    <property type="entry name" value="TPR_11"/>
    <property type="match status" value="2"/>
</dbReference>
<evidence type="ECO:0000256" key="9">
    <source>
        <dbReference type="ARBA" id="ARBA00022941"/>
    </source>
</evidence>
<keyword evidence="7" id="KW-0677">Repeat</keyword>
<protein>
    <recommendedName>
        <fullName evidence="4">Probable UDP-N-acetylglucosamine--peptide N-acetylglucosaminyltransferase SPINDLY</fullName>
        <ecNumber evidence="3">2.4.1.255</ecNumber>
    </recommendedName>
</protein>
<evidence type="ECO:0000256" key="6">
    <source>
        <dbReference type="ARBA" id="ARBA00022679"/>
    </source>
</evidence>
<feature type="repeat" description="TPR" evidence="10">
    <location>
        <begin position="401"/>
        <end position="434"/>
    </location>
</feature>
<dbReference type="PANTHER" id="PTHR44366">
    <property type="entry name" value="UDP-N-ACETYLGLUCOSAMINE--PEPTIDE N-ACETYLGLUCOSAMINYLTRANSFERASE 110 KDA SUBUNIT"/>
    <property type="match status" value="1"/>
</dbReference>
<comment type="pathway">
    <text evidence="1">Protein modification; protein glycosylation.</text>
</comment>
<dbReference type="STRING" id="131310.A0A0N4Z720"/>
<dbReference type="Proteomes" id="UP000038045">
    <property type="component" value="Unplaced"/>
</dbReference>